<name>M2YKT0_DOTSN</name>
<proteinExistence type="predicted"/>
<dbReference type="OrthoDB" id="408373at2759"/>
<organism evidence="1 2">
    <name type="scientific">Dothistroma septosporum (strain NZE10 / CBS 128990)</name>
    <name type="common">Red band needle blight fungus</name>
    <name type="synonym">Mycosphaerella pini</name>
    <dbReference type="NCBI Taxonomy" id="675120"/>
    <lineage>
        <taxon>Eukaryota</taxon>
        <taxon>Fungi</taxon>
        <taxon>Dikarya</taxon>
        <taxon>Ascomycota</taxon>
        <taxon>Pezizomycotina</taxon>
        <taxon>Dothideomycetes</taxon>
        <taxon>Dothideomycetidae</taxon>
        <taxon>Mycosphaerellales</taxon>
        <taxon>Mycosphaerellaceae</taxon>
        <taxon>Dothistroma</taxon>
    </lineage>
</organism>
<dbReference type="Proteomes" id="UP000016933">
    <property type="component" value="Unassembled WGS sequence"/>
</dbReference>
<evidence type="ECO:0000313" key="1">
    <source>
        <dbReference type="EMBL" id="EME39576.1"/>
    </source>
</evidence>
<sequence length="59" mass="6417">LVLMDHLNIPKISVIGWPDGAIIGVQFAMNSSFRDDRMFAFGGSYSPDNSNTTIDDAPT</sequence>
<accession>M2YKT0</accession>
<reference evidence="2" key="1">
    <citation type="journal article" date="2012" name="PLoS Genet.">
        <title>The genomes of the fungal plant pathogens Cladosporium fulvum and Dothistroma septosporum reveal adaptation to different hosts and lifestyles but also signatures of common ancestry.</title>
        <authorList>
            <person name="de Wit P.J.G.M."/>
            <person name="van der Burgt A."/>
            <person name="Oekmen B."/>
            <person name="Stergiopoulos I."/>
            <person name="Abd-Elsalam K.A."/>
            <person name="Aerts A.L."/>
            <person name="Bahkali A.H."/>
            <person name="Beenen H.G."/>
            <person name="Chettri P."/>
            <person name="Cox M.P."/>
            <person name="Datema E."/>
            <person name="de Vries R.P."/>
            <person name="Dhillon B."/>
            <person name="Ganley A.R."/>
            <person name="Griffiths S.A."/>
            <person name="Guo Y."/>
            <person name="Hamelin R.C."/>
            <person name="Henrissat B."/>
            <person name="Kabir M.S."/>
            <person name="Jashni M.K."/>
            <person name="Kema G."/>
            <person name="Klaubauf S."/>
            <person name="Lapidus A."/>
            <person name="Levasseur A."/>
            <person name="Lindquist E."/>
            <person name="Mehrabi R."/>
            <person name="Ohm R.A."/>
            <person name="Owen T.J."/>
            <person name="Salamov A."/>
            <person name="Schwelm A."/>
            <person name="Schijlen E."/>
            <person name="Sun H."/>
            <person name="van den Burg H.A."/>
            <person name="van Ham R.C.H.J."/>
            <person name="Zhang S."/>
            <person name="Goodwin S.B."/>
            <person name="Grigoriev I.V."/>
            <person name="Collemare J."/>
            <person name="Bradshaw R.E."/>
        </authorList>
    </citation>
    <scope>NUCLEOTIDE SEQUENCE [LARGE SCALE GENOMIC DNA]</scope>
    <source>
        <strain evidence="2">NZE10 / CBS 128990</strain>
    </source>
</reference>
<dbReference type="EMBL" id="KB446545">
    <property type="protein sequence ID" value="EME39576.1"/>
    <property type="molecule type" value="Genomic_DNA"/>
</dbReference>
<protein>
    <submittedName>
        <fullName evidence="1">Uncharacterized protein</fullName>
    </submittedName>
</protein>
<keyword evidence="2" id="KW-1185">Reference proteome</keyword>
<dbReference type="AlphaFoldDB" id="M2YKT0"/>
<dbReference type="HOGENOM" id="CLU_2967217_0_0_1"/>
<reference evidence="1 2" key="2">
    <citation type="journal article" date="2012" name="PLoS Pathog.">
        <title>Diverse lifestyles and strategies of plant pathogenesis encoded in the genomes of eighteen Dothideomycetes fungi.</title>
        <authorList>
            <person name="Ohm R.A."/>
            <person name="Feau N."/>
            <person name="Henrissat B."/>
            <person name="Schoch C.L."/>
            <person name="Horwitz B.A."/>
            <person name="Barry K.W."/>
            <person name="Condon B.J."/>
            <person name="Copeland A.C."/>
            <person name="Dhillon B."/>
            <person name="Glaser F."/>
            <person name="Hesse C.N."/>
            <person name="Kosti I."/>
            <person name="LaButti K."/>
            <person name="Lindquist E.A."/>
            <person name="Lucas S."/>
            <person name="Salamov A.A."/>
            <person name="Bradshaw R.E."/>
            <person name="Ciuffetti L."/>
            <person name="Hamelin R.C."/>
            <person name="Kema G.H.J."/>
            <person name="Lawrence C."/>
            <person name="Scott J.A."/>
            <person name="Spatafora J.W."/>
            <person name="Turgeon B.G."/>
            <person name="de Wit P.J.G.M."/>
            <person name="Zhong S."/>
            <person name="Goodwin S.B."/>
            <person name="Grigoriev I.V."/>
        </authorList>
    </citation>
    <scope>NUCLEOTIDE SEQUENCE [LARGE SCALE GENOMIC DNA]</scope>
    <source>
        <strain evidence="2">NZE10 / CBS 128990</strain>
    </source>
</reference>
<evidence type="ECO:0000313" key="2">
    <source>
        <dbReference type="Proteomes" id="UP000016933"/>
    </source>
</evidence>
<feature type="non-terminal residue" evidence="1">
    <location>
        <position position="1"/>
    </location>
</feature>
<gene>
    <name evidence="1" type="ORF">DOTSEDRAFT_139351</name>
</gene>